<dbReference type="RefSeq" id="WP_012876439.1">
    <property type="nucleotide sequence ID" value="NC_013526.1"/>
</dbReference>
<dbReference type="eggNOG" id="COG2017">
    <property type="taxonomic scope" value="Bacteria"/>
</dbReference>
<dbReference type="Gene3D" id="2.70.98.10">
    <property type="match status" value="1"/>
</dbReference>
<dbReference type="AlphaFoldDB" id="D1CI37"/>
<dbReference type="InterPro" id="IPR011013">
    <property type="entry name" value="Gal_mutarotase_sf_dom"/>
</dbReference>
<dbReference type="HOGENOM" id="CLU_076888_0_0_0"/>
<name>D1CI37_THET1</name>
<organism evidence="1 2">
    <name type="scientific">Thermobaculum terrenum (strain ATCC BAA-798 / CCMEE 7001 / YNP1)</name>
    <dbReference type="NCBI Taxonomy" id="525904"/>
    <lineage>
        <taxon>Bacteria</taxon>
        <taxon>Bacillati</taxon>
        <taxon>Chloroflexota</taxon>
        <taxon>Chloroflexia</taxon>
        <taxon>Candidatus Thermobaculales</taxon>
        <taxon>Candidatus Thermobaculaceae</taxon>
        <taxon>Thermobaculum</taxon>
    </lineage>
</organism>
<accession>D1CI37</accession>
<keyword evidence="2" id="KW-1185">Reference proteome</keyword>
<proteinExistence type="predicted"/>
<evidence type="ECO:0000313" key="1">
    <source>
        <dbReference type="EMBL" id="ACZ43408.1"/>
    </source>
</evidence>
<dbReference type="GO" id="GO:0030246">
    <property type="term" value="F:carbohydrate binding"/>
    <property type="evidence" value="ECO:0007669"/>
    <property type="project" value="InterPro"/>
</dbReference>
<dbReference type="STRING" id="525904.Tter_2519"/>
<evidence type="ECO:0008006" key="3">
    <source>
        <dbReference type="Google" id="ProtNLM"/>
    </source>
</evidence>
<dbReference type="KEGG" id="ttr:Tter_2519"/>
<dbReference type="GO" id="GO:0005975">
    <property type="term" value="P:carbohydrate metabolic process"/>
    <property type="evidence" value="ECO:0007669"/>
    <property type="project" value="InterPro"/>
</dbReference>
<dbReference type="InterPro" id="IPR014718">
    <property type="entry name" value="GH-type_carb-bd"/>
</dbReference>
<dbReference type="Proteomes" id="UP000000323">
    <property type="component" value="Chromosome 2"/>
</dbReference>
<dbReference type="GO" id="GO:0003824">
    <property type="term" value="F:catalytic activity"/>
    <property type="evidence" value="ECO:0007669"/>
    <property type="project" value="InterPro"/>
</dbReference>
<gene>
    <name evidence="1" type="ordered locus">Tter_2519</name>
</gene>
<sequence>MGVSVSTDWKLRDLRAVVLENELLRVVLLPELGGKIWQIEYRPRSRYLLWHHPRLKPREVPLHSVYDDVFFGGWDELYPNDLPEELNGERMPDHGEVWALPWECGVEAASGDAATVRLQVETPISATRLERWITLRAGEPTLRCRYRLTNLGREPQPFLWKVHVAVGVDEHCRIDLPATEMYLEEFGRSRGGRTGLAYRWPYLEGERGELHDMRRALPPVSGVCEFQYATRLEAGWCAVTHAREGLSFALAFDPEVLSSCWLFASYGGWRGLQVLVLEPCTGYPISVNEGLRRGTHRVLHPGAQVECELLAVVHEGGKGVAHVGLDGHVEPER</sequence>
<evidence type="ECO:0000313" key="2">
    <source>
        <dbReference type="Proteomes" id="UP000000323"/>
    </source>
</evidence>
<dbReference type="EMBL" id="CP001826">
    <property type="protein sequence ID" value="ACZ43408.1"/>
    <property type="molecule type" value="Genomic_DNA"/>
</dbReference>
<protein>
    <recommendedName>
        <fullName evidence="3">Aldose 1-epimerase</fullName>
    </recommendedName>
</protein>
<dbReference type="SUPFAM" id="SSF74650">
    <property type="entry name" value="Galactose mutarotase-like"/>
    <property type="match status" value="1"/>
</dbReference>
<dbReference type="OrthoDB" id="174931at2"/>
<reference evidence="2" key="1">
    <citation type="journal article" date="2010" name="Stand. Genomic Sci.">
        <title>Complete genome sequence of 'Thermobaculum terrenum' type strain (YNP1).</title>
        <authorList>
            <person name="Kiss H."/>
            <person name="Cleland D."/>
            <person name="Lapidus A."/>
            <person name="Lucas S."/>
            <person name="Glavina Del Rio T."/>
            <person name="Nolan M."/>
            <person name="Tice H."/>
            <person name="Han C."/>
            <person name="Goodwin L."/>
            <person name="Pitluck S."/>
            <person name="Liolios K."/>
            <person name="Ivanova N."/>
            <person name="Mavromatis K."/>
            <person name="Ovchinnikova G."/>
            <person name="Pati A."/>
            <person name="Chen A."/>
            <person name="Palaniappan K."/>
            <person name="Land M."/>
            <person name="Hauser L."/>
            <person name="Chang Y."/>
            <person name="Jeffries C."/>
            <person name="Lu M."/>
            <person name="Brettin T."/>
            <person name="Detter J."/>
            <person name="Goker M."/>
            <person name="Tindall B."/>
            <person name="Beck B."/>
            <person name="McDermott T."/>
            <person name="Woyke T."/>
            <person name="Bristow J."/>
            <person name="Eisen J."/>
            <person name="Markowitz V."/>
            <person name="Hugenholtz P."/>
            <person name="Kyrpides N."/>
            <person name="Klenk H."/>
            <person name="Cheng J."/>
        </authorList>
    </citation>
    <scope>NUCLEOTIDE SEQUENCE [LARGE SCALE GENOMIC DNA]</scope>
    <source>
        <strain evidence="2">ATCC BAA-798 / YNP1</strain>
    </source>
</reference>